<dbReference type="InterPro" id="IPR029063">
    <property type="entry name" value="SAM-dependent_MTases_sf"/>
</dbReference>
<evidence type="ECO:0000313" key="1">
    <source>
        <dbReference type="EMBL" id="SOE49541.1"/>
    </source>
</evidence>
<keyword evidence="2" id="KW-1185">Reference proteome</keyword>
<name>A0A2C8YGM5_9MICO</name>
<evidence type="ECO:0008006" key="3">
    <source>
        <dbReference type="Google" id="ProtNLM"/>
    </source>
</evidence>
<proteinExistence type="predicted"/>
<evidence type="ECO:0000313" key="2">
    <source>
        <dbReference type="Proteomes" id="UP000219440"/>
    </source>
</evidence>
<accession>A0A2C8YGM5</accession>
<reference evidence="1 2" key="1">
    <citation type="submission" date="2017-09" db="EMBL/GenBank/DDBJ databases">
        <authorList>
            <person name="Ehlers B."/>
            <person name="Leendertz F.H."/>
        </authorList>
    </citation>
    <scope>NUCLEOTIDE SEQUENCE [LARGE SCALE GENOMIC DNA]</scope>
    <source>
        <strain evidence="1 2">CGMCC 1.05381</strain>
    </source>
</reference>
<dbReference type="Proteomes" id="UP000219440">
    <property type="component" value="Unassembled WGS sequence"/>
</dbReference>
<protein>
    <recommendedName>
        <fullName evidence="3">Methyltransferase domain-containing protein</fullName>
    </recommendedName>
</protein>
<dbReference type="EMBL" id="OCST01000001">
    <property type="protein sequence ID" value="SOE49541.1"/>
    <property type="molecule type" value="Genomic_DNA"/>
</dbReference>
<sequence>MTTIEPDRAFGGGDLEPYDRALVDPDRALYLVDSDGTRDTIDVAKFLASADVHDGQALSRARGPVIDLGCGPGRLVHAAILRGHVALGIDASVVAVRIAQEQGLPVLRRSIFQGLPGEGTWGTAMLIDGNIGIGGDPVELLKRCAELVLGHGHGRVLAETHPDSSRNRVFEATVIDDLGRSSLPFPWAEVGIHALNEHAAAAGLVFIQTWVQGDRTFVEYASVS</sequence>
<dbReference type="SUPFAM" id="SSF53335">
    <property type="entry name" value="S-adenosyl-L-methionine-dependent methyltransferases"/>
    <property type="match status" value="1"/>
</dbReference>
<dbReference type="AlphaFoldDB" id="A0A2C8YGM5"/>
<dbReference type="RefSeq" id="WP_229671309.1">
    <property type="nucleotide sequence ID" value="NZ_BMLC01000002.1"/>
</dbReference>
<organism evidence="1 2">
    <name type="scientific">Salinibacterium xinjiangense</name>
    <dbReference type="NCBI Taxonomy" id="386302"/>
    <lineage>
        <taxon>Bacteria</taxon>
        <taxon>Bacillati</taxon>
        <taxon>Actinomycetota</taxon>
        <taxon>Actinomycetes</taxon>
        <taxon>Micrococcales</taxon>
        <taxon>Microbacteriaceae</taxon>
        <taxon>Salinibacterium</taxon>
    </lineage>
</organism>
<gene>
    <name evidence="1" type="ORF">SAMN06296378_0319</name>
</gene>
<dbReference type="Gene3D" id="3.40.50.150">
    <property type="entry name" value="Vaccinia Virus protein VP39"/>
    <property type="match status" value="1"/>
</dbReference>